<keyword evidence="9 13" id="KW-0472">Membrane</keyword>
<keyword evidence="11 12" id="KW-0407">Ion channel</keyword>
<keyword evidence="3 12" id="KW-0813">Transport</keyword>
<dbReference type="KEGG" id="scac:106086070"/>
<reference evidence="14" key="1">
    <citation type="submission" date="2020-05" db="UniProtKB">
        <authorList>
            <consortium name="EnsemblMetazoa"/>
        </authorList>
    </citation>
    <scope>IDENTIFICATION</scope>
    <source>
        <strain evidence="14">USDA</strain>
    </source>
</reference>
<accession>A0A1I8QAD9</accession>
<evidence type="ECO:0000256" key="5">
    <source>
        <dbReference type="ARBA" id="ARBA00022692"/>
    </source>
</evidence>
<feature type="transmembrane region" description="Helical" evidence="13">
    <location>
        <begin position="111"/>
        <end position="132"/>
    </location>
</feature>
<dbReference type="Pfam" id="PF00858">
    <property type="entry name" value="ASC"/>
    <property type="match status" value="1"/>
</dbReference>
<evidence type="ECO:0000256" key="8">
    <source>
        <dbReference type="ARBA" id="ARBA00023065"/>
    </source>
</evidence>
<comment type="subcellular location">
    <subcellularLocation>
        <location evidence="1">Membrane</location>
        <topology evidence="1">Multi-pass membrane protein</topology>
    </subcellularLocation>
</comment>
<dbReference type="VEuPathDB" id="VectorBase:SCAU015352"/>
<dbReference type="GO" id="GO:0016020">
    <property type="term" value="C:membrane"/>
    <property type="evidence" value="ECO:0007669"/>
    <property type="project" value="UniProtKB-SubCell"/>
</dbReference>
<dbReference type="OrthoDB" id="6021021at2759"/>
<evidence type="ECO:0000313" key="14">
    <source>
        <dbReference type="EnsemblMetazoa" id="SCAU015352-PA"/>
    </source>
</evidence>
<evidence type="ECO:0000313" key="15">
    <source>
        <dbReference type="Proteomes" id="UP000095300"/>
    </source>
</evidence>
<keyword evidence="5 12" id="KW-0812">Transmembrane</keyword>
<keyword evidence="6 13" id="KW-1133">Transmembrane helix</keyword>
<evidence type="ECO:0000256" key="1">
    <source>
        <dbReference type="ARBA" id="ARBA00004141"/>
    </source>
</evidence>
<evidence type="ECO:0000256" key="3">
    <source>
        <dbReference type="ARBA" id="ARBA00022448"/>
    </source>
</evidence>
<name>A0A1I8QAD9_STOCA</name>
<evidence type="ECO:0000256" key="11">
    <source>
        <dbReference type="ARBA" id="ARBA00023303"/>
    </source>
</evidence>
<dbReference type="Proteomes" id="UP000095300">
    <property type="component" value="Unassembled WGS sequence"/>
</dbReference>
<dbReference type="EnsemblMetazoa" id="SCAU015352-RA">
    <property type="protein sequence ID" value="SCAU015352-PA"/>
    <property type="gene ID" value="SCAU015352"/>
</dbReference>
<evidence type="ECO:0000256" key="4">
    <source>
        <dbReference type="ARBA" id="ARBA00022461"/>
    </source>
</evidence>
<dbReference type="InterPro" id="IPR001873">
    <property type="entry name" value="ENaC"/>
</dbReference>
<keyword evidence="7" id="KW-0915">Sodium</keyword>
<dbReference type="Gene3D" id="1.10.287.770">
    <property type="entry name" value="YojJ-like"/>
    <property type="match status" value="1"/>
</dbReference>
<sequence length="201" mass="23421">MISTNVSICFLKDMDCVAMAELSIMDSQTLNCKARCLSGCQELLFFPDLFVSPLAAKNYSLLNPYFKNISKAVVSRDLAQVLFYYQENFFRGNTKVPYTGFTEFMSQTGGVMSLMVGFSVMSIAEFSYFGIFKSFLDMLLHRSPKILDVKDDLEQNEAENMNEDNSMDKFHHRMLFKRRKSLHSRIMVWDRDNLEQYKEKY</sequence>
<evidence type="ECO:0000256" key="13">
    <source>
        <dbReference type="SAM" id="Phobius"/>
    </source>
</evidence>
<evidence type="ECO:0000256" key="2">
    <source>
        <dbReference type="ARBA" id="ARBA00007193"/>
    </source>
</evidence>
<evidence type="ECO:0000256" key="9">
    <source>
        <dbReference type="ARBA" id="ARBA00023136"/>
    </source>
</evidence>
<keyword evidence="8 12" id="KW-0406">Ion transport</keyword>
<comment type="similarity">
    <text evidence="2 12">Belongs to the amiloride-sensitive sodium channel (TC 1.A.6) family.</text>
</comment>
<evidence type="ECO:0000256" key="12">
    <source>
        <dbReference type="RuleBase" id="RU000679"/>
    </source>
</evidence>
<evidence type="ECO:0000256" key="6">
    <source>
        <dbReference type="ARBA" id="ARBA00022989"/>
    </source>
</evidence>
<gene>
    <name evidence="14" type="primary">106086070</name>
</gene>
<evidence type="ECO:0000256" key="7">
    <source>
        <dbReference type="ARBA" id="ARBA00023053"/>
    </source>
</evidence>
<evidence type="ECO:0000256" key="10">
    <source>
        <dbReference type="ARBA" id="ARBA00023201"/>
    </source>
</evidence>
<dbReference type="AlphaFoldDB" id="A0A1I8QAD9"/>
<protein>
    <submittedName>
        <fullName evidence="14">Uncharacterized protein</fullName>
    </submittedName>
</protein>
<dbReference type="GO" id="GO:0005272">
    <property type="term" value="F:sodium channel activity"/>
    <property type="evidence" value="ECO:0007669"/>
    <property type="project" value="UniProtKB-KW"/>
</dbReference>
<organism evidence="14 15">
    <name type="scientific">Stomoxys calcitrans</name>
    <name type="common">Stable fly</name>
    <name type="synonym">Conops calcitrans</name>
    <dbReference type="NCBI Taxonomy" id="35570"/>
    <lineage>
        <taxon>Eukaryota</taxon>
        <taxon>Metazoa</taxon>
        <taxon>Ecdysozoa</taxon>
        <taxon>Arthropoda</taxon>
        <taxon>Hexapoda</taxon>
        <taxon>Insecta</taxon>
        <taxon>Pterygota</taxon>
        <taxon>Neoptera</taxon>
        <taxon>Endopterygota</taxon>
        <taxon>Diptera</taxon>
        <taxon>Brachycera</taxon>
        <taxon>Muscomorpha</taxon>
        <taxon>Muscoidea</taxon>
        <taxon>Muscidae</taxon>
        <taxon>Stomoxys</taxon>
    </lineage>
</organism>
<keyword evidence="15" id="KW-1185">Reference proteome</keyword>
<keyword evidence="4 12" id="KW-0894">Sodium channel</keyword>
<keyword evidence="10 12" id="KW-0739">Sodium transport</keyword>
<proteinExistence type="inferred from homology"/>